<dbReference type="Gene3D" id="4.10.280.10">
    <property type="entry name" value="Helix-loop-helix DNA-binding domain"/>
    <property type="match status" value="1"/>
</dbReference>
<evidence type="ECO:0000256" key="5">
    <source>
        <dbReference type="SAM" id="Coils"/>
    </source>
</evidence>
<organism evidence="8 9">
    <name type="scientific">Penstemon davidsonii</name>
    <dbReference type="NCBI Taxonomy" id="160366"/>
    <lineage>
        <taxon>Eukaryota</taxon>
        <taxon>Viridiplantae</taxon>
        <taxon>Streptophyta</taxon>
        <taxon>Embryophyta</taxon>
        <taxon>Tracheophyta</taxon>
        <taxon>Spermatophyta</taxon>
        <taxon>Magnoliopsida</taxon>
        <taxon>eudicotyledons</taxon>
        <taxon>Gunneridae</taxon>
        <taxon>Pentapetalae</taxon>
        <taxon>asterids</taxon>
        <taxon>lamiids</taxon>
        <taxon>Lamiales</taxon>
        <taxon>Plantaginaceae</taxon>
        <taxon>Cheloneae</taxon>
        <taxon>Penstemon</taxon>
    </lineage>
</organism>
<evidence type="ECO:0000313" key="9">
    <source>
        <dbReference type="Proteomes" id="UP001291926"/>
    </source>
</evidence>
<feature type="domain" description="BHLH" evidence="7">
    <location>
        <begin position="34"/>
        <end position="83"/>
    </location>
</feature>
<evidence type="ECO:0000256" key="2">
    <source>
        <dbReference type="ARBA" id="ARBA00023015"/>
    </source>
</evidence>
<keyword evidence="5" id="KW-0175">Coiled coil</keyword>
<sequence>MSNFSTNPKEEEHYSSSESFGNQTHHLVLRPSQADYDHILAERRKKQKKLNQRFIALTDLLPGLKKMDKASVLGDAIEYMKQLQDKVKILEEKTKKRNNMESSVFPVKKHDELVYSDESIDSITNPVITEQIPEIEARSCHENVLVRIHCEKREGVLEKTFAEIEKFNLSVVKRSVLTFGDSFLNITFIAKKNEECSLNLEELVEDLYDVVK</sequence>
<dbReference type="PANTHER" id="PTHR45959:SF2">
    <property type="entry name" value="BHLH TRANSCRIPTION FACTOR"/>
    <property type="match status" value="1"/>
</dbReference>
<dbReference type="EMBL" id="JAYDYQ010001087">
    <property type="protein sequence ID" value="KAK4492322.1"/>
    <property type="molecule type" value="Genomic_DNA"/>
</dbReference>
<evidence type="ECO:0000256" key="6">
    <source>
        <dbReference type="SAM" id="MobiDB-lite"/>
    </source>
</evidence>
<keyword evidence="3" id="KW-0804">Transcription</keyword>
<comment type="caution">
    <text evidence="8">The sequence shown here is derived from an EMBL/GenBank/DDBJ whole genome shotgun (WGS) entry which is preliminary data.</text>
</comment>
<feature type="region of interest" description="Disordered" evidence="6">
    <location>
        <begin position="1"/>
        <end position="22"/>
    </location>
</feature>
<dbReference type="PROSITE" id="PS50888">
    <property type="entry name" value="BHLH"/>
    <property type="match status" value="1"/>
</dbReference>
<dbReference type="Pfam" id="PF22754">
    <property type="entry name" value="bHLH-TF_ACT-like_plant"/>
    <property type="match status" value="1"/>
</dbReference>
<dbReference type="SUPFAM" id="SSF47459">
    <property type="entry name" value="HLH, helix-loop-helix DNA-binding domain"/>
    <property type="match status" value="1"/>
</dbReference>
<evidence type="ECO:0000259" key="7">
    <source>
        <dbReference type="PROSITE" id="PS50888"/>
    </source>
</evidence>
<dbReference type="PANTHER" id="PTHR45959">
    <property type="entry name" value="BHLH TRANSCRIPTION FACTOR"/>
    <property type="match status" value="1"/>
</dbReference>
<proteinExistence type="predicted"/>
<evidence type="ECO:0000256" key="3">
    <source>
        <dbReference type="ARBA" id="ARBA00023163"/>
    </source>
</evidence>
<comment type="subcellular location">
    <subcellularLocation>
        <location evidence="1">Nucleus</location>
    </subcellularLocation>
</comment>
<dbReference type="InterPro" id="IPR054502">
    <property type="entry name" value="bHLH-TF_ACT-like_plant"/>
</dbReference>
<dbReference type="InterPro" id="IPR036638">
    <property type="entry name" value="HLH_DNA-bd_sf"/>
</dbReference>
<protein>
    <recommendedName>
        <fullName evidence="7">BHLH domain-containing protein</fullName>
    </recommendedName>
</protein>
<keyword evidence="2" id="KW-0805">Transcription regulation</keyword>
<evidence type="ECO:0000313" key="8">
    <source>
        <dbReference type="EMBL" id="KAK4492322.1"/>
    </source>
</evidence>
<dbReference type="Proteomes" id="UP001291926">
    <property type="component" value="Unassembled WGS sequence"/>
</dbReference>
<name>A0ABR0DT72_9LAMI</name>
<dbReference type="Pfam" id="PF00010">
    <property type="entry name" value="HLH"/>
    <property type="match status" value="1"/>
</dbReference>
<gene>
    <name evidence="8" type="ORF">RD792_003125</name>
</gene>
<feature type="coiled-coil region" evidence="5">
    <location>
        <begin position="73"/>
        <end position="100"/>
    </location>
</feature>
<dbReference type="InterPro" id="IPR011598">
    <property type="entry name" value="bHLH_dom"/>
</dbReference>
<dbReference type="SMART" id="SM00353">
    <property type="entry name" value="HLH"/>
    <property type="match status" value="1"/>
</dbReference>
<dbReference type="InterPro" id="IPR052610">
    <property type="entry name" value="bHLH_transcription_regulator"/>
</dbReference>
<feature type="non-terminal residue" evidence="8">
    <location>
        <position position="212"/>
    </location>
</feature>
<reference evidence="8 9" key="1">
    <citation type="journal article" date="2023" name="bioRxiv">
        <title>Genome report: Whole genome sequence and annotation of Penstemon davidsonii.</title>
        <authorList>
            <person name="Ostevik K.L."/>
            <person name="Alabady M."/>
            <person name="Zhang M."/>
            <person name="Rausher M.D."/>
        </authorList>
    </citation>
    <scope>NUCLEOTIDE SEQUENCE [LARGE SCALE GENOMIC DNA]</scope>
    <source>
        <strain evidence="8">DNT005</strain>
        <tissue evidence="8">Whole leaf</tissue>
    </source>
</reference>
<accession>A0ABR0DT72</accession>
<keyword evidence="9" id="KW-1185">Reference proteome</keyword>
<evidence type="ECO:0000256" key="4">
    <source>
        <dbReference type="ARBA" id="ARBA00023242"/>
    </source>
</evidence>
<evidence type="ECO:0000256" key="1">
    <source>
        <dbReference type="ARBA" id="ARBA00004123"/>
    </source>
</evidence>
<keyword evidence="4" id="KW-0539">Nucleus</keyword>